<organism evidence="1 2">
    <name type="scientific">Funiculus sociatus GB2-A5</name>
    <dbReference type="NCBI Taxonomy" id="2933946"/>
    <lineage>
        <taxon>Bacteria</taxon>
        <taxon>Bacillati</taxon>
        <taxon>Cyanobacteriota</taxon>
        <taxon>Cyanophyceae</taxon>
        <taxon>Coleofasciculales</taxon>
        <taxon>Coleofasciculaceae</taxon>
        <taxon>Funiculus</taxon>
    </lineage>
</organism>
<evidence type="ECO:0000313" key="1">
    <source>
        <dbReference type="EMBL" id="MEP0867004.1"/>
    </source>
</evidence>
<name>A0ABV0JU72_9CYAN</name>
<dbReference type="EMBL" id="JAMPKK010000056">
    <property type="protein sequence ID" value="MEP0867004.1"/>
    <property type="molecule type" value="Genomic_DNA"/>
</dbReference>
<dbReference type="Proteomes" id="UP001442494">
    <property type="component" value="Unassembled WGS sequence"/>
</dbReference>
<comment type="caution">
    <text evidence="1">The sequence shown here is derived from an EMBL/GenBank/DDBJ whole genome shotgun (WGS) entry which is preliminary data.</text>
</comment>
<protein>
    <submittedName>
        <fullName evidence="1">Uncharacterized protein</fullName>
    </submittedName>
</protein>
<evidence type="ECO:0000313" key="2">
    <source>
        <dbReference type="Proteomes" id="UP001442494"/>
    </source>
</evidence>
<reference evidence="1 2" key="1">
    <citation type="submission" date="2022-04" db="EMBL/GenBank/DDBJ databases">
        <title>Positive selection, recombination, and allopatry shape intraspecific diversity of widespread and dominant cyanobacteria.</title>
        <authorList>
            <person name="Wei J."/>
            <person name="Shu W."/>
            <person name="Hu C."/>
        </authorList>
    </citation>
    <scope>NUCLEOTIDE SEQUENCE [LARGE SCALE GENOMIC DNA]</scope>
    <source>
        <strain evidence="1 2">GB2-A5</strain>
    </source>
</reference>
<keyword evidence="2" id="KW-1185">Reference proteome</keyword>
<accession>A0ABV0JU72</accession>
<gene>
    <name evidence="1" type="ORF">NDI37_21365</name>
</gene>
<sequence length="141" mass="16598">MKSQTVGEIESLIAAFENCTLPRDEWNHHAHLTVALWYLTRYSEAEATNCIRDRIQHYNKVSGIQTSNDSGYHETITLFWIRIIGRYLPIARQDFSLLDIANECIKNYGDKSFPLQYYSRDRLMSWQARISWIEPNLKPLD</sequence>
<proteinExistence type="predicted"/>